<dbReference type="EMBL" id="CP002353">
    <property type="protein sequence ID" value="ADV60843.1"/>
    <property type="molecule type" value="Genomic_DNA"/>
</dbReference>
<gene>
    <name evidence="2" type="ordered locus">Isop_0246</name>
</gene>
<evidence type="ECO:0000313" key="3">
    <source>
        <dbReference type="Proteomes" id="UP000008631"/>
    </source>
</evidence>
<dbReference type="PANTHER" id="PTHR40659">
    <property type="entry name" value="NICKEL/COBALT EFFLUX SYSTEM RCNA"/>
    <property type="match status" value="1"/>
</dbReference>
<dbReference type="KEGG" id="ipa:Isop_0246"/>
<dbReference type="Proteomes" id="UP000008631">
    <property type="component" value="Chromosome"/>
</dbReference>
<keyword evidence="3" id="KW-1185">Reference proteome</keyword>
<dbReference type="eggNOG" id="COG2215">
    <property type="taxonomic scope" value="Bacteria"/>
</dbReference>
<dbReference type="AlphaFoldDB" id="E8QWF6"/>
<dbReference type="OrthoDB" id="273426at2"/>
<dbReference type="GO" id="GO:0005886">
    <property type="term" value="C:plasma membrane"/>
    <property type="evidence" value="ECO:0007669"/>
    <property type="project" value="UniProtKB-SubCell"/>
</dbReference>
<dbReference type="HOGENOM" id="CLU_515601_0_0_0"/>
<dbReference type="STRING" id="575540.Isop_0246"/>
<dbReference type="InParanoid" id="E8QWF6"/>
<evidence type="ECO:0008006" key="4">
    <source>
        <dbReference type="Google" id="ProtNLM"/>
    </source>
</evidence>
<dbReference type="InterPro" id="IPR051224">
    <property type="entry name" value="NiCoT_RcnA"/>
</dbReference>
<dbReference type="GO" id="GO:0032025">
    <property type="term" value="P:response to cobalt ion"/>
    <property type="evidence" value="ECO:0007669"/>
    <property type="project" value="TreeGrafter"/>
</dbReference>
<name>E8QWF6_ISOPI</name>
<proteinExistence type="predicted"/>
<keyword evidence="1" id="KW-0472">Membrane</keyword>
<evidence type="ECO:0000256" key="1">
    <source>
        <dbReference type="SAM" id="Phobius"/>
    </source>
</evidence>
<evidence type="ECO:0000313" key="2">
    <source>
        <dbReference type="EMBL" id="ADV60843.1"/>
    </source>
</evidence>
<feature type="transmembrane region" description="Helical" evidence="1">
    <location>
        <begin position="438"/>
        <end position="466"/>
    </location>
</feature>
<dbReference type="GO" id="GO:0015099">
    <property type="term" value="F:nickel cation transmembrane transporter activity"/>
    <property type="evidence" value="ECO:0007669"/>
    <property type="project" value="TreeGrafter"/>
</dbReference>
<reference key="1">
    <citation type="submission" date="2010-11" db="EMBL/GenBank/DDBJ databases">
        <title>The complete sequence of chromosome of Isophaera pallida ATCC 43644.</title>
        <authorList>
            <consortium name="US DOE Joint Genome Institute (JGI-PGF)"/>
            <person name="Lucas S."/>
            <person name="Copeland A."/>
            <person name="Lapidus A."/>
            <person name="Bruce D."/>
            <person name="Goodwin L."/>
            <person name="Pitluck S."/>
            <person name="Kyrpides N."/>
            <person name="Mavromatis K."/>
            <person name="Pagani I."/>
            <person name="Ivanova N."/>
            <person name="Saunders E."/>
            <person name="Brettin T."/>
            <person name="Detter J.C."/>
            <person name="Han C."/>
            <person name="Tapia R."/>
            <person name="Land M."/>
            <person name="Hauser L."/>
            <person name="Markowitz V."/>
            <person name="Cheng J.-F."/>
            <person name="Hugenholtz P."/>
            <person name="Woyke T."/>
            <person name="Wu D."/>
            <person name="Eisen J.A."/>
        </authorList>
    </citation>
    <scope>NUCLEOTIDE SEQUENCE</scope>
    <source>
        <strain>ATCC 43644</strain>
    </source>
</reference>
<feature type="transmembrane region" description="Helical" evidence="1">
    <location>
        <begin position="351"/>
        <end position="369"/>
    </location>
</feature>
<reference evidence="2 3" key="2">
    <citation type="journal article" date="2011" name="Stand. Genomic Sci.">
        <title>Complete genome sequence of Isosphaera pallida type strain (IS1B).</title>
        <authorList>
            <consortium name="US DOE Joint Genome Institute (JGI-PGF)"/>
            <person name="Goker M."/>
            <person name="Cleland D."/>
            <person name="Saunders E."/>
            <person name="Lapidus A."/>
            <person name="Nolan M."/>
            <person name="Lucas S."/>
            <person name="Hammon N."/>
            <person name="Deshpande S."/>
            <person name="Cheng J.F."/>
            <person name="Tapia R."/>
            <person name="Han C."/>
            <person name="Goodwin L."/>
            <person name="Pitluck S."/>
            <person name="Liolios K."/>
            <person name="Pagani I."/>
            <person name="Ivanova N."/>
            <person name="Mavromatis K."/>
            <person name="Pati A."/>
            <person name="Chen A."/>
            <person name="Palaniappan K."/>
            <person name="Land M."/>
            <person name="Hauser L."/>
            <person name="Chang Y.J."/>
            <person name="Jeffries C.D."/>
            <person name="Detter J.C."/>
            <person name="Beck B."/>
            <person name="Woyke T."/>
            <person name="Bristow J."/>
            <person name="Eisen J.A."/>
            <person name="Markowitz V."/>
            <person name="Hugenholtz P."/>
            <person name="Kyrpides N.C."/>
            <person name="Klenk H.P."/>
        </authorList>
    </citation>
    <scope>NUCLEOTIDE SEQUENCE [LARGE SCALE GENOMIC DNA]</scope>
    <source>
        <strain evidence="3">ATCC 43644 / DSM 9630 / IS1B</strain>
    </source>
</reference>
<dbReference type="GO" id="GO:0006824">
    <property type="term" value="P:cobalt ion transport"/>
    <property type="evidence" value="ECO:0007669"/>
    <property type="project" value="UniProtKB-KW"/>
</dbReference>
<feature type="transmembrane region" description="Helical" evidence="1">
    <location>
        <begin position="312"/>
        <end position="339"/>
    </location>
</feature>
<protein>
    <recommendedName>
        <fullName evidence="4">Nickel/cobalt efflux system</fullName>
    </recommendedName>
</protein>
<keyword evidence="1" id="KW-1133">Transmembrane helix</keyword>
<sequence length="528" mass="56259">MKGTVAPLGALAWWLGLGWGGGWMDSSPARGHDIPAARVDRSTQAILEPGRLILLYEVSLAELTLTQDLRGLIGTLPGGGRNDWFQRYGEVIGPLNARGFLVKVDRRIVPLRVVSFLLTVEDHPRYVFRFEADLPVSGRLLIHDTNYLASEGLSQMALQATPGVIYREEGPPESVGAIPERSPALLNDEGDRASRRLEVHYQTIPPTRVASHATNDVPSVPPTERAIAGTALSQAKPPCLERPEPASAKSAAAPKPLIAKESLSQLLEGPRRGWGLAGLLAIALVLGAAHAFQPGHGKTLVAAVTLGRGGGLGHGLALAGSATVSHMLGVLAIALILGLTRTQRYDAINSAIVWSSGLVLAVIGGWRLGRHLAGHDEHRQRFGVQDSRRERMAISRDGSRSPRRLGWRSTIALGFVGGVTPCWDAVLLVVMAEALGRLTLGLALLAAFSLGMGGLLTGVALVMGWLRDRFVAAQTHPSQAVLLASDRATPSRRFEFELTNAGWERRLGLTSAIILLVLGIGLCRASGV</sequence>
<organism evidence="2 3">
    <name type="scientific">Isosphaera pallida (strain ATCC 43644 / DSM 9630 / IS1B)</name>
    <dbReference type="NCBI Taxonomy" id="575540"/>
    <lineage>
        <taxon>Bacteria</taxon>
        <taxon>Pseudomonadati</taxon>
        <taxon>Planctomycetota</taxon>
        <taxon>Planctomycetia</taxon>
        <taxon>Isosphaerales</taxon>
        <taxon>Isosphaeraceae</taxon>
        <taxon>Isosphaera</taxon>
    </lineage>
</organism>
<accession>E8QWF6</accession>
<dbReference type="GO" id="GO:0046583">
    <property type="term" value="F:monoatomic cation efflux transmembrane transporter activity"/>
    <property type="evidence" value="ECO:0007669"/>
    <property type="project" value="TreeGrafter"/>
</dbReference>
<dbReference type="GO" id="GO:0010045">
    <property type="term" value="P:response to nickel cation"/>
    <property type="evidence" value="ECO:0007669"/>
    <property type="project" value="TreeGrafter"/>
</dbReference>
<dbReference type="PANTHER" id="PTHR40659:SF1">
    <property type="entry name" value="NICKEL_COBALT EFFLUX SYSTEM RCNA"/>
    <property type="match status" value="1"/>
</dbReference>
<feature type="transmembrane region" description="Helical" evidence="1">
    <location>
        <begin position="273"/>
        <end position="292"/>
    </location>
</feature>
<feature type="transmembrane region" description="Helical" evidence="1">
    <location>
        <begin position="410"/>
        <end position="432"/>
    </location>
</feature>
<keyword evidence="1" id="KW-0812">Transmembrane</keyword>